<evidence type="ECO:0000256" key="10">
    <source>
        <dbReference type="SAM" id="Phobius"/>
    </source>
</evidence>
<dbReference type="InterPro" id="IPR004089">
    <property type="entry name" value="MCPsignal_dom"/>
</dbReference>
<dbReference type="InterPro" id="IPR033480">
    <property type="entry name" value="sCache_2"/>
</dbReference>
<comment type="caution">
    <text evidence="13">The sequence shown here is derived from an EMBL/GenBank/DDBJ whole genome shotgun (WGS) entry which is preliminary data.</text>
</comment>
<organism evidence="13 14">
    <name type="scientific">Geothrix rubra</name>
    <dbReference type="NCBI Taxonomy" id="2927977"/>
    <lineage>
        <taxon>Bacteria</taxon>
        <taxon>Pseudomonadati</taxon>
        <taxon>Acidobacteriota</taxon>
        <taxon>Holophagae</taxon>
        <taxon>Holophagales</taxon>
        <taxon>Holophagaceae</taxon>
        <taxon>Geothrix</taxon>
    </lineage>
</organism>
<feature type="transmembrane region" description="Helical" evidence="10">
    <location>
        <begin position="191"/>
        <end position="211"/>
    </location>
</feature>
<dbReference type="PROSITE" id="PS50885">
    <property type="entry name" value="HAMP"/>
    <property type="match status" value="1"/>
</dbReference>
<proteinExistence type="inferred from homology"/>
<evidence type="ECO:0000256" key="1">
    <source>
        <dbReference type="ARBA" id="ARBA00004651"/>
    </source>
</evidence>
<dbReference type="Gene3D" id="1.10.287.950">
    <property type="entry name" value="Methyl-accepting chemotaxis protein"/>
    <property type="match status" value="1"/>
</dbReference>
<protein>
    <submittedName>
        <fullName evidence="13">Chemotaxis protein</fullName>
    </submittedName>
</protein>
<dbReference type="Pfam" id="PF00015">
    <property type="entry name" value="MCPsignal"/>
    <property type="match status" value="1"/>
</dbReference>
<evidence type="ECO:0000256" key="8">
    <source>
        <dbReference type="PROSITE-ProRule" id="PRU00284"/>
    </source>
</evidence>
<dbReference type="Pfam" id="PF00672">
    <property type="entry name" value="HAMP"/>
    <property type="match status" value="1"/>
</dbReference>
<evidence type="ECO:0000256" key="2">
    <source>
        <dbReference type="ARBA" id="ARBA00022475"/>
    </source>
</evidence>
<dbReference type="SMART" id="SM00283">
    <property type="entry name" value="MA"/>
    <property type="match status" value="1"/>
</dbReference>
<dbReference type="SMART" id="SM01049">
    <property type="entry name" value="Cache_2"/>
    <property type="match status" value="1"/>
</dbReference>
<dbReference type="InterPro" id="IPR004090">
    <property type="entry name" value="Chemotax_Me-accpt_rcpt"/>
</dbReference>
<dbReference type="Gene3D" id="3.30.450.20">
    <property type="entry name" value="PAS domain"/>
    <property type="match status" value="1"/>
</dbReference>
<dbReference type="PRINTS" id="PR00260">
    <property type="entry name" value="CHEMTRNSDUCR"/>
</dbReference>
<evidence type="ECO:0000256" key="5">
    <source>
        <dbReference type="ARBA" id="ARBA00023136"/>
    </source>
</evidence>
<keyword evidence="3 10" id="KW-0812">Transmembrane</keyword>
<evidence type="ECO:0000259" key="11">
    <source>
        <dbReference type="PROSITE" id="PS50111"/>
    </source>
</evidence>
<evidence type="ECO:0000256" key="7">
    <source>
        <dbReference type="ARBA" id="ARBA00029447"/>
    </source>
</evidence>
<keyword evidence="14" id="KW-1185">Reference proteome</keyword>
<comment type="subcellular location">
    <subcellularLocation>
        <location evidence="1">Cell membrane</location>
        <topology evidence="1">Multi-pass membrane protein</topology>
    </subcellularLocation>
</comment>
<dbReference type="EMBL" id="BSDD01000003">
    <property type="protein sequence ID" value="GLH70478.1"/>
    <property type="molecule type" value="Genomic_DNA"/>
</dbReference>
<evidence type="ECO:0000313" key="14">
    <source>
        <dbReference type="Proteomes" id="UP001165089"/>
    </source>
</evidence>
<keyword evidence="6 8" id="KW-0807">Transducer</keyword>
<dbReference type="Pfam" id="PF17200">
    <property type="entry name" value="sCache_2"/>
    <property type="match status" value="1"/>
</dbReference>
<dbReference type="PANTHER" id="PTHR32089:SF112">
    <property type="entry name" value="LYSOZYME-LIKE PROTEIN-RELATED"/>
    <property type="match status" value="1"/>
</dbReference>
<feature type="compositionally biased region" description="Basic and acidic residues" evidence="9">
    <location>
        <begin position="328"/>
        <end position="345"/>
    </location>
</feature>
<reference evidence="13 14" key="1">
    <citation type="journal article" date="2023" name="Antonie Van Leeuwenhoek">
        <title>Mesoterricola silvestris gen. nov., sp. nov., Mesoterricola sediminis sp. nov., Geothrix oryzae sp. nov., Geothrix edaphica sp. nov., Geothrix rubra sp. nov., and Geothrix limicola sp. nov., six novel members of Acidobacteriota isolated from soils.</title>
        <authorList>
            <person name="Itoh H."/>
            <person name="Sugisawa Y."/>
            <person name="Mise K."/>
            <person name="Xu Z."/>
            <person name="Kuniyasu M."/>
            <person name="Ushijima N."/>
            <person name="Kawano K."/>
            <person name="Kobayashi E."/>
            <person name="Shiratori Y."/>
            <person name="Masuda Y."/>
            <person name="Senoo K."/>
        </authorList>
    </citation>
    <scope>NUCLEOTIDE SEQUENCE [LARGE SCALE GENOMIC DNA]</scope>
    <source>
        <strain evidence="13 14">Red803</strain>
    </source>
</reference>
<keyword evidence="2" id="KW-1003">Cell membrane</keyword>
<evidence type="ECO:0000313" key="13">
    <source>
        <dbReference type="EMBL" id="GLH70478.1"/>
    </source>
</evidence>
<feature type="region of interest" description="Disordered" evidence="9">
    <location>
        <begin position="320"/>
        <end position="351"/>
    </location>
</feature>
<keyword evidence="4 10" id="KW-1133">Transmembrane helix</keyword>
<feature type="transmembrane region" description="Helical" evidence="10">
    <location>
        <begin position="15"/>
        <end position="35"/>
    </location>
</feature>
<evidence type="ECO:0000256" key="4">
    <source>
        <dbReference type="ARBA" id="ARBA00022989"/>
    </source>
</evidence>
<dbReference type="RefSeq" id="WP_285725281.1">
    <property type="nucleotide sequence ID" value="NZ_BSDD01000003.1"/>
</dbReference>
<dbReference type="CDD" id="cd06225">
    <property type="entry name" value="HAMP"/>
    <property type="match status" value="1"/>
</dbReference>
<evidence type="ECO:0000259" key="12">
    <source>
        <dbReference type="PROSITE" id="PS50885"/>
    </source>
</evidence>
<accession>A0ABQ5Q719</accession>
<evidence type="ECO:0000256" key="3">
    <source>
        <dbReference type="ARBA" id="ARBA00022692"/>
    </source>
</evidence>
<sequence>MASTRFQFRSLSGKVLALALLPVGLFLLFFAFYVLPTLHRAVMSAKQEGVKQVVESALSLLEEQQAQVQAGKRSLETAQARGKEIIEHLRYDQTNYLWIQSPGPRIVAHGTHPDWDGKATDDLGDPVFVKLFRDLDRVAQHPEGGFHSYEFTKPGEQGLFPKVSYVRTFAPWGWTVGTGVYVDDVDRQVRTIALVMFAGMLAVSALVYLLARTMARRMVRPLHHLVEGLRHSDLSRQIRVTVEDEVGEAARAFNDYNGGMRKTVLDVSEYATRVASGSTELAASAEQMSQAVAEIARVSEDLKTAGEQVSEAMRSLGTNADRVAGRTQEAETRSRDVVQETDRSAEAGQGTARGMADIQQVTGQIVQAVSVIQEIARQTNLLSLNAAIEAAKAGQQGKGFAVVAEEVRKLAERSATAAREIEALILRTQEVVSGGVQSVDATLASLEAIRERIGGMAQSITEIGGLSRQQAATGQEVAGMMAQTTGRLAQNASATHELASTVHEIAKTSDELARVAEGLRAVVQGFKL</sequence>
<dbReference type="SUPFAM" id="SSF58104">
    <property type="entry name" value="Methyl-accepting chemotaxis protein (MCP) signaling domain"/>
    <property type="match status" value="1"/>
</dbReference>
<comment type="similarity">
    <text evidence="7">Belongs to the methyl-accepting chemotaxis (MCP) protein family.</text>
</comment>
<dbReference type="PANTHER" id="PTHR32089">
    <property type="entry name" value="METHYL-ACCEPTING CHEMOTAXIS PROTEIN MCPB"/>
    <property type="match status" value="1"/>
</dbReference>
<keyword evidence="5 10" id="KW-0472">Membrane</keyword>
<feature type="domain" description="HAMP" evidence="12">
    <location>
        <begin position="216"/>
        <end position="265"/>
    </location>
</feature>
<evidence type="ECO:0000256" key="9">
    <source>
        <dbReference type="SAM" id="MobiDB-lite"/>
    </source>
</evidence>
<dbReference type="PROSITE" id="PS50111">
    <property type="entry name" value="CHEMOTAXIS_TRANSDUC_2"/>
    <property type="match status" value="1"/>
</dbReference>
<evidence type="ECO:0000256" key="6">
    <source>
        <dbReference type="ARBA" id="ARBA00023224"/>
    </source>
</evidence>
<dbReference type="Proteomes" id="UP001165089">
    <property type="component" value="Unassembled WGS sequence"/>
</dbReference>
<name>A0ABQ5Q719_9BACT</name>
<feature type="domain" description="Methyl-accepting transducer" evidence="11">
    <location>
        <begin position="270"/>
        <end position="513"/>
    </location>
</feature>
<dbReference type="InterPro" id="IPR003660">
    <property type="entry name" value="HAMP_dom"/>
</dbReference>
<gene>
    <name evidence="13" type="primary">mcp40H-11</name>
    <name evidence="13" type="ORF">GETHPA_20110</name>
</gene>